<organism evidence="1 2">
    <name type="scientific">Electrophorus voltai</name>
    <dbReference type="NCBI Taxonomy" id="2609070"/>
    <lineage>
        <taxon>Eukaryota</taxon>
        <taxon>Metazoa</taxon>
        <taxon>Chordata</taxon>
        <taxon>Craniata</taxon>
        <taxon>Vertebrata</taxon>
        <taxon>Euteleostomi</taxon>
        <taxon>Actinopterygii</taxon>
        <taxon>Neopterygii</taxon>
        <taxon>Teleostei</taxon>
        <taxon>Ostariophysi</taxon>
        <taxon>Gymnotiformes</taxon>
        <taxon>Gymnotoidei</taxon>
        <taxon>Gymnotidae</taxon>
        <taxon>Electrophorus</taxon>
    </lineage>
</organism>
<accession>A0AAD9E4F0</accession>
<dbReference type="AlphaFoldDB" id="A0AAD9E4F0"/>
<evidence type="ECO:0000313" key="1">
    <source>
        <dbReference type="EMBL" id="KAK1803988.1"/>
    </source>
</evidence>
<sequence>MSSPQCKAGGGVVGVMQSVRLVLASPCVRLLGNYLVSGKKEDLSDPIAQSSCSDPALLGIEGRSQVKLSPPCWASREGHKSNCLRPAGHQGKVTGQTVPALLGYRGKVTGQTVPALLGYRGKFTGQTVPALLGYRGKVTGQTVPALLGIEGRSQVKLSPPCWAIEGRSQVKLSPPCWAIEGRSQAIVMHCSGKPGVFTWTGTLRTGEHYSTARSQVNMSAPSSSGLEVLLSSLQKAGDIESTLNVLNVLDELLSAGTDRRICYLISKGGSEALLTTLVNTVRSYSQNFTVLLPVLHLLAKVGHRDRRIGEKAEKADAVLLTLTLLRHNMRHGRRAASCLWVIRVFCSSKQHMGDCYPGMYITVPPAQICCGTPDTGPVVPVRVEVRVRLEVRMKVEVRVEVKGGGEGEGGCGGEGGGVGEGGGEGGCGGEGGGVGEGEVRVDVEVKVEVEVVDRMDQVCLSPPRHMAPVGGASVSVYQCGTKSLSNASDCSVIQAEKSAHVCGTRRCTQSH</sequence>
<name>A0AAD9E4F0_9TELE</name>
<dbReference type="Proteomes" id="UP001239994">
    <property type="component" value="Unassembled WGS sequence"/>
</dbReference>
<comment type="caution">
    <text evidence="1">The sequence shown here is derived from an EMBL/GenBank/DDBJ whole genome shotgun (WGS) entry which is preliminary data.</text>
</comment>
<gene>
    <name evidence="1" type="ORF">P4O66_003923</name>
</gene>
<evidence type="ECO:0000313" key="2">
    <source>
        <dbReference type="Proteomes" id="UP001239994"/>
    </source>
</evidence>
<proteinExistence type="predicted"/>
<reference evidence="1" key="1">
    <citation type="submission" date="2023-03" db="EMBL/GenBank/DDBJ databases">
        <title>Electrophorus voltai genome.</title>
        <authorList>
            <person name="Bian C."/>
        </authorList>
    </citation>
    <scope>NUCLEOTIDE SEQUENCE</scope>
    <source>
        <strain evidence="1">CB-2022</strain>
        <tissue evidence="1">Muscle</tissue>
    </source>
</reference>
<dbReference type="EMBL" id="JAROKS010000004">
    <property type="protein sequence ID" value="KAK1803988.1"/>
    <property type="molecule type" value="Genomic_DNA"/>
</dbReference>
<keyword evidence="2" id="KW-1185">Reference proteome</keyword>
<protein>
    <submittedName>
        <fullName evidence="1">Uncharacterized protein</fullName>
    </submittedName>
</protein>
<dbReference type="Pfam" id="PF25571">
    <property type="entry name" value="TPR_CCP1_N"/>
    <property type="match status" value="1"/>
</dbReference>